<protein>
    <submittedName>
        <fullName evidence="1">Uncharacterized protein</fullName>
    </submittedName>
</protein>
<proteinExistence type="predicted"/>
<reference evidence="1" key="1">
    <citation type="submission" date="2018-05" db="EMBL/GenBank/DDBJ databases">
        <authorList>
            <person name="Lanie J.A."/>
            <person name="Ng W.-L."/>
            <person name="Kazmierczak K.M."/>
            <person name="Andrzejewski T.M."/>
            <person name="Davidsen T.M."/>
            <person name="Wayne K.J."/>
            <person name="Tettelin H."/>
            <person name="Glass J.I."/>
            <person name="Rusch D."/>
            <person name="Podicherti R."/>
            <person name="Tsui H.-C.T."/>
            <person name="Winkler M.E."/>
        </authorList>
    </citation>
    <scope>NUCLEOTIDE SEQUENCE</scope>
</reference>
<name>A0A382HZP5_9ZZZZ</name>
<feature type="non-terminal residue" evidence="1">
    <location>
        <position position="1"/>
    </location>
</feature>
<evidence type="ECO:0000313" key="1">
    <source>
        <dbReference type="EMBL" id="SVB92595.1"/>
    </source>
</evidence>
<sequence>VTISKYHLKPLSEVENGSAAERKEVFEEYARKMNPLSTKLKSAMMLGHYWTGSSQDILAVNRWKSIADADESVVTTEEVRKRAWRRDDLREEFMKKYNKYWTGRHDDLEVLELLNGYTKNRKRKPKENTVVTIVRRYMAPLSTVEDGSAEERKELWDEWFENITMENDKLLSQMILRHYWSGTYNPREETPIIFIREFVSMADADDGGWDEPLEQYWPDEDTREENLAKFFKYWLGKHEDIGVYHNLVNLQK</sequence>
<accession>A0A382HZP5</accession>
<dbReference type="EMBL" id="UINC01064178">
    <property type="protein sequence ID" value="SVB92595.1"/>
    <property type="molecule type" value="Genomic_DNA"/>
</dbReference>
<gene>
    <name evidence="1" type="ORF">METZ01_LOCUS245449</name>
</gene>
<dbReference type="AlphaFoldDB" id="A0A382HZP5"/>
<organism evidence="1">
    <name type="scientific">marine metagenome</name>
    <dbReference type="NCBI Taxonomy" id="408172"/>
    <lineage>
        <taxon>unclassified sequences</taxon>
        <taxon>metagenomes</taxon>
        <taxon>ecological metagenomes</taxon>
    </lineage>
</organism>